<name>A0A968GAH8_9SPIO</name>
<dbReference type="PROSITE" id="PS51257">
    <property type="entry name" value="PROKAR_LIPOPROTEIN"/>
    <property type="match status" value="1"/>
</dbReference>
<dbReference type="EMBL" id="JAATLK010000001">
    <property type="protein sequence ID" value="NIZ46312.1"/>
    <property type="molecule type" value="Genomic_DNA"/>
</dbReference>
<organism evidence="1 2">
    <name type="scientific">Entomospira nematocerorum</name>
    <dbReference type="NCBI Taxonomy" id="2719987"/>
    <lineage>
        <taxon>Bacteria</taxon>
        <taxon>Pseudomonadati</taxon>
        <taxon>Spirochaetota</taxon>
        <taxon>Spirochaetia</taxon>
        <taxon>Spirochaetales</taxon>
        <taxon>Spirochaetaceae</taxon>
        <taxon>Entomospira</taxon>
    </lineage>
</organism>
<evidence type="ECO:0000313" key="2">
    <source>
        <dbReference type="Proteomes" id="UP000752013"/>
    </source>
</evidence>
<reference evidence="1" key="1">
    <citation type="submission" date="2020-03" db="EMBL/GenBank/DDBJ databases">
        <title>Spirochaetal bacteria isolated from arthropods constitute a novel genus Entomospira genus novum within the order Spirochaetales.</title>
        <authorList>
            <person name="Grana-Miraglia L."/>
            <person name="Sikutova S."/>
            <person name="Fingerle V."/>
            <person name="Sing A."/>
            <person name="Castillo-Ramirez S."/>
            <person name="Margos G."/>
            <person name="Rudolf I."/>
        </authorList>
    </citation>
    <scope>NUCLEOTIDE SEQUENCE</scope>
    <source>
        <strain evidence="1">BR208</strain>
    </source>
</reference>
<dbReference type="AlphaFoldDB" id="A0A968GAH8"/>
<sequence>MRKKLFTAITGILVLLAIGCSPRIEKLNYIQLDRGTYQLEPDQNDEAIQSAVAKIKIVIDGEEYNGCVNGLADKGYALFSHQLNDSGYNIWVDLMDPMDLSFVVIKGTNEANKEITVPLQLRLAKLPDGIKFGDPIPGGHQAMLKWPVMDLVQINVTMRK</sequence>
<proteinExistence type="predicted"/>
<keyword evidence="2" id="KW-1185">Reference proteome</keyword>
<comment type="caution">
    <text evidence="1">The sequence shown here is derived from an EMBL/GenBank/DDBJ whole genome shotgun (WGS) entry which is preliminary data.</text>
</comment>
<evidence type="ECO:0000313" key="1">
    <source>
        <dbReference type="EMBL" id="NIZ46312.1"/>
    </source>
</evidence>
<accession>A0A968GAH8</accession>
<dbReference type="Proteomes" id="UP000752013">
    <property type="component" value="Unassembled WGS sequence"/>
</dbReference>
<protein>
    <submittedName>
        <fullName evidence="1">Uncharacterized protein</fullName>
    </submittedName>
</protein>
<gene>
    <name evidence="1" type="ORF">HCT46_00015</name>
</gene>
<dbReference type="RefSeq" id="WP_167702783.1">
    <property type="nucleotide sequence ID" value="NZ_CP118168.1"/>
</dbReference>